<dbReference type="InterPro" id="IPR056127">
    <property type="entry name" value="DUF7710"/>
</dbReference>
<gene>
    <name evidence="2" type="ORF">BG844_04775</name>
</gene>
<accession>A0A1K0FRK0</accession>
<comment type="caution">
    <text evidence="2">The sequence shown here is derived from an EMBL/GenBank/DDBJ whole genome shotgun (WGS) entry which is preliminary data.</text>
</comment>
<evidence type="ECO:0000313" key="2">
    <source>
        <dbReference type="EMBL" id="OJF15417.1"/>
    </source>
</evidence>
<dbReference type="Proteomes" id="UP000182486">
    <property type="component" value="Unassembled WGS sequence"/>
</dbReference>
<proteinExistence type="predicted"/>
<dbReference type="AlphaFoldDB" id="A0A1K0FRK0"/>
<keyword evidence="3" id="KW-1185">Reference proteome</keyword>
<evidence type="ECO:0000259" key="1">
    <source>
        <dbReference type="Pfam" id="PF24819"/>
    </source>
</evidence>
<protein>
    <recommendedName>
        <fullName evidence="1">DUF7710 domain-containing protein</fullName>
    </recommendedName>
</protein>
<organism evidence="2 3">
    <name type="scientific">Couchioplanes caeruleus subsp. caeruleus</name>
    <dbReference type="NCBI Taxonomy" id="56427"/>
    <lineage>
        <taxon>Bacteria</taxon>
        <taxon>Bacillati</taxon>
        <taxon>Actinomycetota</taxon>
        <taxon>Actinomycetes</taxon>
        <taxon>Micromonosporales</taxon>
        <taxon>Micromonosporaceae</taxon>
        <taxon>Couchioplanes</taxon>
    </lineage>
</organism>
<sequence length="294" mass="32083">MNALFRRPGMYGRDEIAELLLLGAMAAVDGSSARWETEFDSLRNHFFSATGVKGRYSNLLPTDAVRDAAASVYAGIAHRCGWLDLDRTMSAAEYRQLTATIDERVLQDQTLSQVIGTFGEPSLWVGGRNSLGAKTLGYATASSKDDLICFHLWSAIATTDPDAGPQSLHPEPVVLAVRHRTNDAPYAFSFTPEGLRRRPTTDQQSPLRPTVWIFHGDQARHASAVFETEEAGLAWAGEHHVTGILAEYPYGGAYDIALSEGRFTPSQSHHGTTDHVAAFAPGLRHLHLVDGQPD</sequence>
<evidence type="ECO:0000313" key="3">
    <source>
        <dbReference type="Proteomes" id="UP000182486"/>
    </source>
</evidence>
<reference evidence="2 3" key="1">
    <citation type="submission" date="2016-09" db="EMBL/GenBank/DDBJ databases">
        <title>Couchioplanes caeruleus draft genome sequence.</title>
        <authorList>
            <person name="Sheehan J."/>
            <person name="Caffrey P."/>
        </authorList>
    </citation>
    <scope>NUCLEOTIDE SEQUENCE [LARGE SCALE GENOMIC DNA]</scope>
    <source>
        <strain evidence="2 3">DSM 43634</strain>
    </source>
</reference>
<name>A0A1K0FRK0_9ACTN</name>
<feature type="domain" description="DUF7710" evidence="1">
    <location>
        <begin position="211"/>
        <end position="293"/>
    </location>
</feature>
<dbReference type="EMBL" id="MEIA01000056">
    <property type="protein sequence ID" value="OJF15417.1"/>
    <property type="molecule type" value="Genomic_DNA"/>
</dbReference>
<dbReference type="Pfam" id="PF24819">
    <property type="entry name" value="DUF7710"/>
    <property type="match status" value="1"/>
</dbReference>